<evidence type="ECO:0000313" key="3">
    <source>
        <dbReference type="EMBL" id="CAG8576944.1"/>
    </source>
</evidence>
<organism evidence="3 4">
    <name type="scientific">Acaulospora morrowiae</name>
    <dbReference type="NCBI Taxonomy" id="94023"/>
    <lineage>
        <taxon>Eukaryota</taxon>
        <taxon>Fungi</taxon>
        <taxon>Fungi incertae sedis</taxon>
        <taxon>Mucoromycota</taxon>
        <taxon>Glomeromycotina</taxon>
        <taxon>Glomeromycetes</taxon>
        <taxon>Diversisporales</taxon>
        <taxon>Acaulosporaceae</taxon>
        <taxon>Acaulospora</taxon>
    </lineage>
</organism>
<evidence type="ECO:0000313" key="4">
    <source>
        <dbReference type="Proteomes" id="UP000789342"/>
    </source>
</evidence>
<comment type="caution">
    <text evidence="3">The sequence shown here is derived from an EMBL/GenBank/DDBJ whole genome shotgun (WGS) entry which is preliminary data.</text>
</comment>
<dbReference type="Proteomes" id="UP000789342">
    <property type="component" value="Unassembled WGS sequence"/>
</dbReference>
<dbReference type="AlphaFoldDB" id="A0A9N9G4K3"/>
<feature type="compositionally biased region" description="Polar residues" evidence="1">
    <location>
        <begin position="39"/>
        <end position="48"/>
    </location>
</feature>
<protein>
    <submittedName>
        <fullName evidence="3">18168_t:CDS:1</fullName>
    </submittedName>
</protein>
<proteinExistence type="predicted"/>
<name>A0A9N9G4K3_9GLOM</name>
<sequence length="206" mass="20895">MSKFHCFNIFLTLTLLLFVNIVLSTPIANPEPEPVADPNPSSVTSAAETTQDIEKRYFGGGFGGYGAGYQNQAGYSSGMYGGYGGLGGLGYGGLGYGGLGYGGLGYGGMGYGGLGYGGLGGVPILKKRDIDTNTPQQQDFEKRDPSATQDAQPFVLVKRVADPFIGGGGMGMGFANPGVMGALPLAAMPAAALPIAALPAAGYGMI</sequence>
<feature type="chain" id="PRO_5040450304" evidence="2">
    <location>
        <begin position="25"/>
        <end position="206"/>
    </location>
</feature>
<accession>A0A9N9G4K3</accession>
<dbReference type="EMBL" id="CAJVPV010004638">
    <property type="protein sequence ID" value="CAG8576944.1"/>
    <property type="molecule type" value="Genomic_DNA"/>
</dbReference>
<dbReference type="OrthoDB" id="10656546at2759"/>
<keyword evidence="2" id="KW-0732">Signal</keyword>
<feature type="region of interest" description="Disordered" evidence="1">
    <location>
        <begin position="29"/>
        <end position="48"/>
    </location>
</feature>
<keyword evidence="4" id="KW-1185">Reference proteome</keyword>
<evidence type="ECO:0000256" key="1">
    <source>
        <dbReference type="SAM" id="MobiDB-lite"/>
    </source>
</evidence>
<evidence type="ECO:0000256" key="2">
    <source>
        <dbReference type="SAM" id="SignalP"/>
    </source>
</evidence>
<feature type="signal peptide" evidence="2">
    <location>
        <begin position="1"/>
        <end position="24"/>
    </location>
</feature>
<gene>
    <name evidence="3" type="ORF">AMORRO_LOCUS6734</name>
</gene>
<reference evidence="3" key="1">
    <citation type="submission" date="2021-06" db="EMBL/GenBank/DDBJ databases">
        <authorList>
            <person name="Kallberg Y."/>
            <person name="Tangrot J."/>
            <person name="Rosling A."/>
        </authorList>
    </citation>
    <scope>NUCLEOTIDE SEQUENCE</scope>
    <source>
        <strain evidence="3">CL551</strain>
    </source>
</reference>